<dbReference type="AlphaFoldDB" id="A0A239LC90"/>
<dbReference type="Proteomes" id="UP000198304">
    <property type="component" value="Unassembled WGS sequence"/>
</dbReference>
<keyword evidence="3" id="KW-1185">Reference proteome</keyword>
<gene>
    <name evidence="2" type="ORF">SAMN05446037_10702</name>
</gene>
<proteinExistence type="predicted"/>
<feature type="compositionally biased region" description="Basic and acidic residues" evidence="1">
    <location>
        <begin position="533"/>
        <end position="546"/>
    </location>
</feature>
<dbReference type="OrthoDB" id="3235126at2"/>
<protein>
    <submittedName>
        <fullName evidence="2">CotH protein</fullName>
    </submittedName>
</protein>
<feature type="region of interest" description="Disordered" evidence="1">
    <location>
        <begin position="525"/>
        <end position="546"/>
    </location>
</feature>
<dbReference type="EMBL" id="FZOJ01000070">
    <property type="protein sequence ID" value="SNT27538.1"/>
    <property type="molecule type" value="Genomic_DNA"/>
</dbReference>
<sequence length="546" mass="62170">MGKGNIIKTIVAVGLTGILLFVSINVFETHATDLSRLSNLLNTPEAENRVAYEEIFKKDVVDIHVEITEEDWQSILAEPMEEEYKSVTITVDGITLEDVGFRTKGNSSLKSVARSDSERYSFKININKYIKDQYLLDLDEFVVNNNFSDPSYLREYLSYEAFREIGVDVPLTTFANVYINGELYGFYLMVESIDDSFLKRNFDDDSGSLYKADQGSSLQYVEGSNYDTLELKSGKDKTKTDLKNFIKVLNEMPAGEKGNIESVLDVDSALKYFAVNTVLGSYDSYHGNKSHNYYLYGQDGKFTVIPWDYNMSIAGFGGGDLTTIPIDEPVLRENIENFPLINNLLAVEEYKERYYEYIKELLDYLENFEENVTGLVDKIRPYVEADPTKFYTMEQFEASITYSETDEDVTTNPTQNQRMQLGEEMQRQMLENMPEGYENLDRQDRIQGAPEGFENVDRQNRRQEMSREFMDGDRPGMPQGDMGGDMRGGPNGGGMGMMGNATSILNFVRDRVENIKQQLAGELPTIGNTTMNDMRDGNRDNNEKVN</sequence>
<evidence type="ECO:0000256" key="1">
    <source>
        <dbReference type="SAM" id="MobiDB-lite"/>
    </source>
</evidence>
<reference evidence="2 3" key="1">
    <citation type="submission" date="2017-06" db="EMBL/GenBank/DDBJ databases">
        <authorList>
            <person name="Kim H.J."/>
            <person name="Triplett B.A."/>
        </authorList>
    </citation>
    <scope>NUCLEOTIDE SEQUENCE [LARGE SCALE GENOMIC DNA]</scope>
    <source>
        <strain evidence="2 3">SCA</strain>
    </source>
</reference>
<feature type="compositionally biased region" description="Gly residues" evidence="1">
    <location>
        <begin position="481"/>
        <end position="490"/>
    </location>
</feature>
<dbReference type="InterPro" id="IPR014867">
    <property type="entry name" value="Spore_coat_CotH_CotH2/3/7"/>
</dbReference>
<dbReference type="PANTHER" id="PTHR40050">
    <property type="entry name" value="INNER SPORE COAT PROTEIN H"/>
    <property type="match status" value="1"/>
</dbReference>
<dbReference type="Pfam" id="PF08757">
    <property type="entry name" value="CotH"/>
    <property type="match status" value="1"/>
</dbReference>
<organism evidence="2 3">
    <name type="scientific">Anaerovirgula multivorans</name>
    <dbReference type="NCBI Taxonomy" id="312168"/>
    <lineage>
        <taxon>Bacteria</taxon>
        <taxon>Bacillati</taxon>
        <taxon>Bacillota</taxon>
        <taxon>Clostridia</taxon>
        <taxon>Peptostreptococcales</taxon>
        <taxon>Natronincolaceae</taxon>
        <taxon>Anaerovirgula</taxon>
    </lineage>
</organism>
<evidence type="ECO:0000313" key="2">
    <source>
        <dbReference type="EMBL" id="SNT27538.1"/>
    </source>
</evidence>
<name>A0A239LC90_9FIRM</name>
<evidence type="ECO:0000313" key="3">
    <source>
        <dbReference type="Proteomes" id="UP000198304"/>
    </source>
</evidence>
<dbReference type="RefSeq" id="WP_089285626.1">
    <property type="nucleotide sequence ID" value="NZ_FZOJ01000070.1"/>
</dbReference>
<dbReference type="PANTHER" id="PTHR40050:SF1">
    <property type="entry name" value="INNER SPORE COAT PROTEIN H"/>
    <property type="match status" value="1"/>
</dbReference>
<feature type="region of interest" description="Disordered" evidence="1">
    <location>
        <begin position="466"/>
        <end position="490"/>
    </location>
</feature>
<accession>A0A239LC90</accession>